<dbReference type="HAMAP" id="MF_00528">
    <property type="entry name" value="Maf"/>
    <property type="match status" value="1"/>
</dbReference>
<dbReference type="Proteomes" id="UP001491310">
    <property type="component" value="Unassembled WGS sequence"/>
</dbReference>
<comment type="caution">
    <text evidence="3">The sequence shown here is derived from an EMBL/GenBank/DDBJ whole genome shotgun (WGS) entry which is preliminary data.</text>
</comment>
<evidence type="ECO:0000256" key="1">
    <source>
        <dbReference type="ARBA" id="ARBA00001968"/>
    </source>
</evidence>
<accession>A0ABR2YZB0</accession>
<dbReference type="EMBL" id="JALJOT010000002">
    <property type="protein sequence ID" value="KAK9917263.1"/>
    <property type="molecule type" value="Genomic_DNA"/>
</dbReference>
<dbReference type="CDD" id="cd00555">
    <property type="entry name" value="Maf"/>
    <property type="match status" value="1"/>
</dbReference>
<name>A0ABR2YZB0_9CHLO</name>
<protein>
    <recommendedName>
        <fullName evidence="5">Maf-like protein</fullName>
    </recommendedName>
</protein>
<dbReference type="PIRSF" id="PIRSF006305">
    <property type="entry name" value="Maf"/>
    <property type="match status" value="1"/>
</dbReference>
<keyword evidence="4" id="KW-1185">Reference proteome</keyword>
<evidence type="ECO:0000313" key="4">
    <source>
        <dbReference type="Proteomes" id="UP001491310"/>
    </source>
</evidence>
<evidence type="ECO:0000313" key="3">
    <source>
        <dbReference type="EMBL" id="KAK9917263.1"/>
    </source>
</evidence>
<sequence>MILEHVHRLSNQRIVLASASPRRKEIFQNIGLRIKVVPSLFEENLDKSQFSSAAAYAQETALQKAREVSNRAWTPNNIPHLVIGADTVVELQGSILEKPKDAANAEAMLSSLIGQRHAVHTGVAIIIPSVTGKDGELFTRSFTSTTSVEFDKVSLSEIRAYIDTGEPFGKAGAYGIQGPAGAWVKRIEGCYFNVMGFPLHDFAAEVAALLQCGHLQ</sequence>
<dbReference type="Gene3D" id="3.90.950.10">
    <property type="match status" value="1"/>
</dbReference>
<dbReference type="PANTHER" id="PTHR43213">
    <property type="entry name" value="BIFUNCTIONAL DTTP/UTP PYROPHOSPHATASE/METHYLTRANSFERASE PROTEIN-RELATED"/>
    <property type="match status" value="1"/>
</dbReference>
<dbReference type="Pfam" id="PF02545">
    <property type="entry name" value="Maf"/>
    <property type="match status" value="1"/>
</dbReference>
<dbReference type="NCBIfam" id="TIGR00172">
    <property type="entry name" value="maf"/>
    <property type="match status" value="1"/>
</dbReference>
<comment type="cofactor">
    <cofactor evidence="1">
        <name>a divalent metal cation</name>
        <dbReference type="ChEBI" id="CHEBI:60240"/>
    </cofactor>
</comment>
<reference evidence="3 4" key="1">
    <citation type="journal article" date="2024" name="Nat. Commun.">
        <title>Phylogenomics reveals the evolutionary origins of lichenization in chlorophyte algae.</title>
        <authorList>
            <person name="Puginier C."/>
            <person name="Libourel C."/>
            <person name="Otte J."/>
            <person name="Skaloud P."/>
            <person name="Haon M."/>
            <person name="Grisel S."/>
            <person name="Petersen M."/>
            <person name="Berrin J.G."/>
            <person name="Delaux P.M."/>
            <person name="Dal Grande F."/>
            <person name="Keller J."/>
        </authorList>
    </citation>
    <scope>NUCLEOTIDE SEQUENCE [LARGE SCALE GENOMIC DNA]</scope>
    <source>
        <strain evidence="3 4">SAG 216-7</strain>
    </source>
</reference>
<dbReference type="InterPro" id="IPR029001">
    <property type="entry name" value="ITPase-like_fam"/>
</dbReference>
<dbReference type="PANTHER" id="PTHR43213:SF5">
    <property type="entry name" value="BIFUNCTIONAL DTTP_UTP PYROPHOSPHATASE_METHYLTRANSFERASE PROTEIN-RELATED"/>
    <property type="match status" value="1"/>
</dbReference>
<keyword evidence="2" id="KW-0378">Hydrolase</keyword>
<evidence type="ECO:0000256" key="2">
    <source>
        <dbReference type="ARBA" id="ARBA00022801"/>
    </source>
</evidence>
<organism evidence="3 4">
    <name type="scientific">Coccomyxa subellipsoidea</name>
    <dbReference type="NCBI Taxonomy" id="248742"/>
    <lineage>
        <taxon>Eukaryota</taxon>
        <taxon>Viridiplantae</taxon>
        <taxon>Chlorophyta</taxon>
        <taxon>core chlorophytes</taxon>
        <taxon>Trebouxiophyceae</taxon>
        <taxon>Trebouxiophyceae incertae sedis</taxon>
        <taxon>Coccomyxaceae</taxon>
        <taxon>Coccomyxa</taxon>
    </lineage>
</organism>
<dbReference type="InterPro" id="IPR003697">
    <property type="entry name" value="Maf-like"/>
</dbReference>
<proteinExistence type="inferred from homology"/>
<evidence type="ECO:0008006" key="5">
    <source>
        <dbReference type="Google" id="ProtNLM"/>
    </source>
</evidence>
<gene>
    <name evidence="3" type="ORF">WJX75_002488</name>
</gene>
<dbReference type="SUPFAM" id="SSF52972">
    <property type="entry name" value="ITPase-like"/>
    <property type="match status" value="1"/>
</dbReference>